<dbReference type="GO" id="GO:0015074">
    <property type="term" value="P:DNA integration"/>
    <property type="evidence" value="ECO:0007669"/>
    <property type="project" value="InterPro"/>
</dbReference>
<evidence type="ECO:0000259" key="1">
    <source>
        <dbReference type="PROSITE" id="PS50994"/>
    </source>
</evidence>
<reference evidence="2 3" key="1">
    <citation type="journal article" date="2015" name="Genome Announc.">
        <title>Complete Genome Sequence of Methylobacterium aquaticum Strain 22A, Isolated from Racomitrium japonicum Moss.</title>
        <authorList>
            <person name="Tani A."/>
            <person name="Ogura Y."/>
            <person name="Hayashi T."/>
            <person name="Kimbara K."/>
        </authorList>
    </citation>
    <scope>NUCLEOTIDE SEQUENCE [LARGE SCALE GENOMIC DNA]</scope>
    <source>
        <strain evidence="2 3">MA-22A</strain>
    </source>
</reference>
<feature type="domain" description="Integrase catalytic" evidence="1">
    <location>
        <begin position="123"/>
        <end position="172"/>
    </location>
</feature>
<dbReference type="NCBIfam" id="NF033516">
    <property type="entry name" value="transpos_IS3"/>
    <property type="match status" value="1"/>
</dbReference>
<protein>
    <submittedName>
        <fullName evidence="2">Transposase and inactivated derivatives</fullName>
    </submittedName>
</protein>
<dbReference type="PATRIC" id="fig|270351.10.peg.1384"/>
<dbReference type="InterPro" id="IPR050900">
    <property type="entry name" value="Transposase_IS3/IS150/IS904"/>
</dbReference>
<dbReference type="PANTHER" id="PTHR46889">
    <property type="entry name" value="TRANSPOSASE INSF FOR INSERTION SEQUENCE IS3B-RELATED"/>
    <property type="match status" value="1"/>
</dbReference>
<dbReference type="PROSITE" id="PS50994">
    <property type="entry name" value="INTEGRASE"/>
    <property type="match status" value="1"/>
</dbReference>
<name>A0A0C6FDA5_9HYPH</name>
<dbReference type="InterPro" id="IPR025948">
    <property type="entry name" value="HTH-like_dom"/>
</dbReference>
<dbReference type="SUPFAM" id="SSF53098">
    <property type="entry name" value="Ribonuclease H-like"/>
    <property type="match status" value="1"/>
</dbReference>
<accession>A0A0C6FDA5</accession>
<evidence type="ECO:0000313" key="3">
    <source>
        <dbReference type="Proteomes" id="UP000061432"/>
    </source>
</evidence>
<dbReference type="InterPro" id="IPR012337">
    <property type="entry name" value="RNaseH-like_sf"/>
</dbReference>
<dbReference type="PANTHER" id="PTHR46889:SF4">
    <property type="entry name" value="TRANSPOSASE INSO FOR INSERTION SEQUENCE ELEMENT IS911B-RELATED"/>
    <property type="match status" value="1"/>
</dbReference>
<dbReference type="Pfam" id="PF00665">
    <property type="entry name" value="rve"/>
    <property type="match status" value="1"/>
</dbReference>
<proteinExistence type="predicted"/>
<dbReference type="KEGG" id="maqu:Maq22A_c07265"/>
<dbReference type="InterPro" id="IPR048020">
    <property type="entry name" value="Transpos_IS3"/>
</dbReference>
<evidence type="ECO:0000313" key="2">
    <source>
        <dbReference type="EMBL" id="BAQ44787.1"/>
    </source>
</evidence>
<dbReference type="InterPro" id="IPR001584">
    <property type="entry name" value="Integrase_cat-core"/>
</dbReference>
<dbReference type="GO" id="GO:0003676">
    <property type="term" value="F:nucleic acid binding"/>
    <property type="evidence" value="ECO:0007669"/>
    <property type="project" value="InterPro"/>
</dbReference>
<dbReference type="Pfam" id="PF13276">
    <property type="entry name" value="HTH_21"/>
    <property type="match status" value="1"/>
</dbReference>
<dbReference type="EMBL" id="AP014704">
    <property type="protein sequence ID" value="BAQ44787.1"/>
    <property type="molecule type" value="Genomic_DNA"/>
</dbReference>
<dbReference type="AlphaFoldDB" id="A0A0C6FDA5"/>
<dbReference type="InterPro" id="IPR036397">
    <property type="entry name" value="RNaseH_sf"/>
</dbReference>
<sequence>MTFAFIEPHATTWPVRLMCRMLGVSPSGDYGWRSRPESARSASSRQLLDDVQRIHAEHQRRYGSPRVHAALRAEGRTASRGRVERLMRRHGIRALAGRRFRPCTTESRHDLPIASNLLKQPFSAALPNQVWLADITYLPTAEGWLYLAAVLDLASRKIVGWSMRDHMRTEPT</sequence>
<dbReference type="Gene3D" id="3.30.420.10">
    <property type="entry name" value="Ribonuclease H-like superfamily/Ribonuclease H"/>
    <property type="match status" value="1"/>
</dbReference>
<gene>
    <name evidence="2" type="primary">tra5</name>
    <name evidence="2" type="ORF">Maq22A_c07265</name>
</gene>
<organism evidence="2 3">
    <name type="scientific">Methylobacterium aquaticum</name>
    <dbReference type="NCBI Taxonomy" id="270351"/>
    <lineage>
        <taxon>Bacteria</taxon>
        <taxon>Pseudomonadati</taxon>
        <taxon>Pseudomonadota</taxon>
        <taxon>Alphaproteobacteria</taxon>
        <taxon>Hyphomicrobiales</taxon>
        <taxon>Methylobacteriaceae</taxon>
        <taxon>Methylobacterium</taxon>
    </lineage>
</organism>
<reference evidence="3" key="2">
    <citation type="submission" date="2015-01" db="EMBL/GenBank/DDBJ databases">
        <title>Complete genome sequence of Methylobacterium aquaticum strain 22A.</title>
        <authorList>
            <person name="Tani A."/>
            <person name="Ogura Y."/>
            <person name="Hayashi T."/>
        </authorList>
    </citation>
    <scope>NUCLEOTIDE SEQUENCE [LARGE SCALE GENOMIC DNA]</scope>
    <source>
        <strain evidence="3">MA-22A</strain>
    </source>
</reference>
<dbReference type="Proteomes" id="UP000061432">
    <property type="component" value="Chromosome"/>
</dbReference>
<dbReference type="STRING" id="270351.Maq22A_c07265"/>